<accession>A0A4P9Z446</accession>
<evidence type="ECO:0000313" key="10">
    <source>
        <dbReference type="EMBL" id="RKP26320.1"/>
    </source>
</evidence>
<evidence type="ECO:0000259" key="9">
    <source>
        <dbReference type="PROSITE" id="PS51462"/>
    </source>
</evidence>
<dbReference type="Proteomes" id="UP000278143">
    <property type="component" value="Unassembled WGS sequence"/>
</dbReference>
<dbReference type="PROSITE" id="PS00893">
    <property type="entry name" value="NUDIX_BOX"/>
    <property type="match status" value="1"/>
</dbReference>
<gene>
    <name evidence="10" type="ORF">SYNPS1DRAFT_2641</name>
</gene>
<dbReference type="InterPro" id="IPR020084">
    <property type="entry name" value="NUDIX_hydrolase_CS"/>
</dbReference>
<dbReference type="CDD" id="cd04661">
    <property type="entry name" value="NUDIX_MRP_L46"/>
    <property type="match status" value="1"/>
</dbReference>
<organism evidence="10 11">
    <name type="scientific">Syncephalis pseudoplumigaleata</name>
    <dbReference type="NCBI Taxonomy" id="1712513"/>
    <lineage>
        <taxon>Eukaryota</taxon>
        <taxon>Fungi</taxon>
        <taxon>Fungi incertae sedis</taxon>
        <taxon>Zoopagomycota</taxon>
        <taxon>Zoopagomycotina</taxon>
        <taxon>Zoopagomycetes</taxon>
        <taxon>Zoopagales</taxon>
        <taxon>Piptocephalidaceae</taxon>
        <taxon>Syncephalis</taxon>
    </lineage>
</organism>
<evidence type="ECO:0000256" key="4">
    <source>
        <dbReference type="ARBA" id="ARBA00022946"/>
    </source>
</evidence>
<evidence type="ECO:0000256" key="2">
    <source>
        <dbReference type="ARBA" id="ARBA00009070"/>
    </source>
</evidence>
<evidence type="ECO:0000256" key="6">
    <source>
        <dbReference type="ARBA" id="ARBA00023128"/>
    </source>
</evidence>
<evidence type="ECO:0000256" key="3">
    <source>
        <dbReference type="ARBA" id="ARBA00022801"/>
    </source>
</evidence>
<evidence type="ECO:0000256" key="7">
    <source>
        <dbReference type="ARBA" id="ARBA00023274"/>
    </source>
</evidence>
<dbReference type="InterPro" id="IPR000086">
    <property type="entry name" value="NUDIX_hydrolase_dom"/>
</dbReference>
<protein>
    <recommendedName>
        <fullName evidence="8">Large ribosomal subunit protein mL46</fullName>
    </recommendedName>
</protein>
<evidence type="ECO:0000256" key="1">
    <source>
        <dbReference type="ARBA" id="ARBA00004173"/>
    </source>
</evidence>
<proteinExistence type="inferred from homology"/>
<dbReference type="GO" id="GO:0016787">
    <property type="term" value="F:hydrolase activity"/>
    <property type="evidence" value="ECO:0007669"/>
    <property type="project" value="UniProtKB-KW"/>
</dbReference>
<evidence type="ECO:0000256" key="5">
    <source>
        <dbReference type="ARBA" id="ARBA00022980"/>
    </source>
</evidence>
<keyword evidence="7" id="KW-0687">Ribonucleoprotein</keyword>
<dbReference type="PANTHER" id="PTHR13124">
    <property type="entry name" value="39S RIBOSOMAL PROTEIN L46, MITOCHONDRIAL PRECURSOR-RELATED"/>
    <property type="match status" value="1"/>
</dbReference>
<keyword evidence="5" id="KW-0689">Ribosomal protein</keyword>
<dbReference type="InterPro" id="IPR015797">
    <property type="entry name" value="NUDIX_hydrolase-like_dom_sf"/>
</dbReference>
<dbReference type="OrthoDB" id="414075at2759"/>
<keyword evidence="3 10" id="KW-0378">Hydrolase</keyword>
<dbReference type="PROSITE" id="PS51462">
    <property type="entry name" value="NUDIX"/>
    <property type="match status" value="1"/>
</dbReference>
<keyword evidence="11" id="KW-1185">Reference proteome</keyword>
<dbReference type="Gene3D" id="3.90.79.10">
    <property type="entry name" value="Nucleoside Triphosphate Pyrophosphohydrolase"/>
    <property type="match status" value="1"/>
</dbReference>
<dbReference type="Pfam" id="PF00293">
    <property type="entry name" value="NUDIX"/>
    <property type="match status" value="1"/>
</dbReference>
<name>A0A4P9Z446_9FUNG</name>
<dbReference type="InterPro" id="IPR021757">
    <property type="entry name" value="Ribosomal_mL46_N"/>
</dbReference>
<dbReference type="GO" id="GO:0003735">
    <property type="term" value="F:structural constituent of ribosome"/>
    <property type="evidence" value="ECO:0007669"/>
    <property type="project" value="InterPro"/>
</dbReference>
<evidence type="ECO:0000313" key="11">
    <source>
        <dbReference type="Proteomes" id="UP000278143"/>
    </source>
</evidence>
<feature type="non-terminal residue" evidence="10">
    <location>
        <position position="1"/>
    </location>
</feature>
<dbReference type="GO" id="GO:0005762">
    <property type="term" value="C:mitochondrial large ribosomal subunit"/>
    <property type="evidence" value="ECO:0007669"/>
    <property type="project" value="TreeGrafter"/>
</dbReference>
<sequence>RIVVGTILSRPPQITRDLTDFETAYFAHRQEAARASAPVFPVEFYFKKGSEMERVWKRRERGELAAEEWDALRSQIDGQRVEVTPRDALFDSKDSRQSLNRALKDNLYLVVKRDRSRYQWQFPQGGLEADELLHQAAKRELAEECGRDMDVWFVGRRPVGFHQYAYPAEHIKACPEHDGAKVFFMRAHIFAGQAKVDGKEAVDFAWLTRQELAQTFEPDYYAAIKDLL</sequence>
<dbReference type="Pfam" id="PF11788">
    <property type="entry name" value="MRP-L46"/>
    <property type="match status" value="1"/>
</dbReference>
<dbReference type="FunFam" id="3.90.79.10:FF:000018">
    <property type="entry name" value="39S ribosomal protein L46, mitochondrial"/>
    <property type="match status" value="1"/>
</dbReference>
<dbReference type="InterPro" id="IPR033650">
    <property type="entry name" value="Ribosomal_mL46_NUDIX"/>
</dbReference>
<dbReference type="AlphaFoldDB" id="A0A4P9Z446"/>
<dbReference type="InterPro" id="IPR040008">
    <property type="entry name" value="Ribosomal_mL46"/>
</dbReference>
<comment type="subcellular location">
    <subcellularLocation>
        <location evidence="1">Mitochondrion</location>
    </subcellularLocation>
</comment>
<comment type="similarity">
    <text evidence="2">Belongs to the mitochondrion-specific ribosomal protein mL46 family.</text>
</comment>
<keyword evidence="4" id="KW-0809">Transit peptide</keyword>
<feature type="domain" description="Nudix hydrolase" evidence="9">
    <location>
        <begin position="85"/>
        <end position="228"/>
    </location>
</feature>
<keyword evidence="6" id="KW-0496">Mitochondrion</keyword>
<feature type="non-terminal residue" evidence="10">
    <location>
        <position position="228"/>
    </location>
</feature>
<evidence type="ECO:0000256" key="8">
    <source>
        <dbReference type="ARBA" id="ARBA00035190"/>
    </source>
</evidence>
<dbReference type="PANTHER" id="PTHR13124:SF12">
    <property type="entry name" value="LARGE RIBOSOMAL SUBUNIT PROTEIN ML46"/>
    <property type="match status" value="1"/>
</dbReference>
<dbReference type="EMBL" id="KZ989454">
    <property type="protein sequence ID" value="RKP26320.1"/>
    <property type="molecule type" value="Genomic_DNA"/>
</dbReference>
<reference evidence="11" key="1">
    <citation type="journal article" date="2018" name="Nat. Microbiol.">
        <title>Leveraging single-cell genomics to expand the fungal tree of life.</title>
        <authorList>
            <person name="Ahrendt S.R."/>
            <person name="Quandt C.A."/>
            <person name="Ciobanu D."/>
            <person name="Clum A."/>
            <person name="Salamov A."/>
            <person name="Andreopoulos B."/>
            <person name="Cheng J.F."/>
            <person name="Woyke T."/>
            <person name="Pelin A."/>
            <person name="Henrissat B."/>
            <person name="Reynolds N.K."/>
            <person name="Benny G.L."/>
            <person name="Smith M.E."/>
            <person name="James T.Y."/>
            <person name="Grigoriev I.V."/>
        </authorList>
    </citation>
    <scope>NUCLEOTIDE SEQUENCE [LARGE SCALE GENOMIC DNA]</scope>
    <source>
        <strain evidence="11">Benny S71-1</strain>
    </source>
</reference>
<dbReference type="GO" id="GO:0005743">
    <property type="term" value="C:mitochondrial inner membrane"/>
    <property type="evidence" value="ECO:0007669"/>
    <property type="project" value="UniProtKB-ARBA"/>
</dbReference>
<dbReference type="SUPFAM" id="SSF55811">
    <property type="entry name" value="Nudix"/>
    <property type="match status" value="1"/>
</dbReference>